<organism evidence="4 5">
    <name type="scientific">Capnocytophaga periodontitidis</name>
    <dbReference type="NCBI Taxonomy" id="2795027"/>
    <lineage>
        <taxon>Bacteria</taxon>
        <taxon>Pseudomonadati</taxon>
        <taxon>Bacteroidota</taxon>
        <taxon>Flavobacteriia</taxon>
        <taxon>Flavobacteriales</taxon>
        <taxon>Flavobacteriaceae</taxon>
        <taxon>Capnocytophaga</taxon>
    </lineage>
</organism>
<evidence type="ECO:0000256" key="1">
    <source>
        <dbReference type="ARBA" id="ARBA00022741"/>
    </source>
</evidence>
<sequence>MITITILPLIFWFLAPLLGGLVGGGLVAAVVAIGESLSRIAKRFTILGEKASGKTTLHHFLTTGQVYMGEYKQTFREKTAKNLLKLKDLELIVNESVDIGGAEVMRGQWEKLINESDVICYLIRGDKVFEGDRKYIDLIKAHISQILDTKKPEQKLYLLITFLDIIPQYSEDADMVKKQIDETLKTSVFKKGTKAIYGSLKTQEETEQLVCELITDILENSKK</sequence>
<feature type="transmembrane region" description="Helical" evidence="3">
    <location>
        <begin position="6"/>
        <end position="33"/>
    </location>
</feature>
<evidence type="ECO:0000313" key="5">
    <source>
        <dbReference type="Proteomes" id="UP000641139"/>
    </source>
</evidence>
<reference evidence="4 5" key="1">
    <citation type="journal article" date="2021" name="Int. J. Syst. Evol. Microbiol.">
        <title>Capnocytophaga periodontitidis sp. nov., isolated from subgingival plaque of periodontitis patient.</title>
        <authorList>
            <person name="Zhang Y."/>
            <person name="Qiao D."/>
            <person name="Shi W."/>
            <person name="Wu D."/>
            <person name="Cai M."/>
        </authorList>
    </citation>
    <scope>NUCLEOTIDE SEQUENCE [LARGE SCALE GENOMIC DNA]</scope>
    <source>
        <strain evidence="4 5">051621</strain>
    </source>
</reference>
<keyword evidence="1" id="KW-0547">Nucleotide-binding</keyword>
<proteinExistence type="predicted"/>
<dbReference type="EMBL" id="JAEFDC010000013">
    <property type="protein sequence ID" value="MBI1647793.1"/>
    <property type="molecule type" value="Genomic_DNA"/>
</dbReference>
<comment type="caution">
    <text evidence="4">The sequence shown here is derived from an EMBL/GenBank/DDBJ whole genome shotgun (WGS) entry which is preliminary data.</text>
</comment>
<name>A0ABS0SPS8_9FLAO</name>
<evidence type="ECO:0000256" key="2">
    <source>
        <dbReference type="ARBA" id="ARBA00023134"/>
    </source>
</evidence>
<keyword evidence="3" id="KW-0472">Membrane</keyword>
<dbReference type="RefSeq" id="WP_198467361.1">
    <property type="nucleotide sequence ID" value="NZ_JAEFDC010000013.1"/>
</dbReference>
<dbReference type="Pfam" id="PF00025">
    <property type="entry name" value="Arf"/>
    <property type="match status" value="1"/>
</dbReference>
<dbReference type="SUPFAM" id="SSF52540">
    <property type="entry name" value="P-loop containing nucleoside triphosphate hydrolases"/>
    <property type="match status" value="1"/>
</dbReference>
<dbReference type="InterPro" id="IPR006689">
    <property type="entry name" value="Small_GTPase_ARF/SAR"/>
</dbReference>
<evidence type="ECO:0008006" key="6">
    <source>
        <dbReference type="Google" id="ProtNLM"/>
    </source>
</evidence>
<gene>
    <name evidence="4" type="ORF">I7X30_12110</name>
</gene>
<keyword evidence="2" id="KW-0342">GTP-binding</keyword>
<dbReference type="CDD" id="cd00882">
    <property type="entry name" value="Ras_like_GTPase"/>
    <property type="match status" value="1"/>
</dbReference>
<evidence type="ECO:0000313" key="4">
    <source>
        <dbReference type="EMBL" id="MBI1647793.1"/>
    </source>
</evidence>
<accession>A0ABS0SPS8</accession>
<keyword evidence="5" id="KW-1185">Reference proteome</keyword>
<dbReference type="Gene3D" id="3.40.50.300">
    <property type="entry name" value="P-loop containing nucleotide triphosphate hydrolases"/>
    <property type="match status" value="1"/>
</dbReference>
<keyword evidence="3" id="KW-1133">Transmembrane helix</keyword>
<evidence type="ECO:0000256" key="3">
    <source>
        <dbReference type="SAM" id="Phobius"/>
    </source>
</evidence>
<dbReference type="InterPro" id="IPR027417">
    <property type="entry name" value="P-loop_NTPase"/>
</dbReference>
<dbReference type="Proteomes" id="UP000641139">
    <property type="component" value="Unassembled WGS sequence"/>
</dbReference>
<protein>
    <recommendedName>
        <fullName evidence="6">G domain-containing protein</fullName>
    </recommendedName>
</protein>
<keyword evidence="3" id="KW-0812">Transmembrane</keyword>